<reference evidence="5 6" key="1">
    <citation type="submission" date="2019-05" db="EMBL/GenBank/DDBJ databases">
        <title>Georgenia *** sp. nov., and Georgenia *** sp. nov., isolated from the intestinal contents of plateau pika (Ochotona curzoniae) in the Qinghai-Tibet plateau of China.</title>
        <authorList>
            <person name="Tian Z."/>
        </authorList>
    </citation>
    <scope>NUCLEOTIDE SEQUENCE [LARGE SCALE GENOMIC DNA]</scope>
    <source>
        <strain evidence="5 6">Z294</strain>
    </source>
</reference>
<gene>
    <name evidence="5" type="ORF">FE251_13175</name>
</gene>
<dbReference type="InterPro" id="IPR011042">
    <property type="entry name" value="6-blade_b-propeller_TolB-like"/>
</dbReference>
<feature type="domain" description="BACON" evidence="4">
    <location>
        <begin position="681"/>
        <end position="751"/>
    </location>
</feature>
<dbReference type="InterPro" id="IPR015915">
    <property type="entry name" value="Kelch-typ_b-propeller"/>
</dbReference>
<dbReference type="InterPro" id="IPR011041">
    <property type="entry name" value="Quinoprot_gluc/sorb_DH_b-prop"/>
</dbReference>
<dbReference type="InterPro" id="IPR006652">
    <property type="entry name" value="Kelch_1"/>
</dbReference>
<organism evidence="5 6">
    <name type="scientific">Georgenia wutianyii</name>
    <dbReference type="NCBI Taxonomy" id="2585135"/>
    <lineage>
        <taxon>Bacteria</taxon>
        <taxon>Bacillati</taxon>
        <taxon>Actinomycetota</taxon>
        <taxon>Actinomycetes</taxon>
        <taxon>Micrococcales</taxon>
        <taxon>Bogoriellaceae</taxon>
        <taxon>Georgenia</taxon>
    </lineage>
</organism>
<feature type="signal peptide" evidence="3">
    <location>
        <begin position="1"/>
        <end position="29"/>
    </location>
</feature>
<dbReference type="PANTHER" id="PTHR24412:SF441">
    <property type="entry name" value="KELCH-LIKE PROTEIN 28"/>
    <property type="match status" value="1"/>
</dbReference>
<dbReference type="Pfam" id="PF24681">
    <property type="entry name" value="Kelch_KLHDC2_KLHL20_DRC7"/>
    <property type="match status" value="1"/>
</dbReference>
<feature type="domain" description="BACON" evidence="4">
    <location>
        <begin position="179"/>
        <end position="211"/>
    </location>
</feature>
<name>A0ABX5VQX0_9MICO</name>
<sequence length="1700" mass="173759">MARPQARRWALLTALTVLLSLVAAGSAPAATGDETISFSLDRKRSSPGPLDGADVQGVIHPFLTGNAGVSAVSWWLDDPQMTGAPVRTDTAAPFDYSPGSVAHSSAPFDTATLPDGEHTITARVTTSTGPATLQAVFVTDNDVAALLTTSRSTVALTATEGGAAPGATVDVGTSDGVARTFSATSSSGWLTVTPSGATSPAQLTLTAAAGLPVGTHQAEVVLQSPGLPSATVAVTFTVSAAPLEGFTVVHSLSSKRTSPRPLDGAEISGAVYPLLAPTTGVASTAWWLDDPDMGGTPVRTDSAAPFDFGSGSVAHRAEPLDTTMLPDGEHVITVRVTTTDGAEHVVSAHFVTANGTNALTWEPARLVVEAAEDDGAVTRSVPLTSTTPGTTVTLTSDAPWLSVATTTVTTPADVTVSVDPSGLPGGTHTGRLTATAGGAVTGVLTVSLVVDAEPGLVVDPGAITLEAPAGGDPVTGPLLVSASDGTAVPFEVSTSSPWLVVDPPTSTTPAQLAVRATPGSLPPGEHSTEVTLTSPDLPDVVVPVTFTVRDTAPFQVVTGADAKRRSPTPLAGRTVSGGMYAFLAQTDGVSSTTWWLDDPGMTGQPLRTDSAPPFDFAPGSVAHSAAPFDTAQIPDGQHTITVAVLGSDGAVHVTHTAFTTVNDTNSLAFDPGTLRVEVPQGETPTTRQATVSATSPGTAVSLESTAPWLQVTPATATAPAAVDVTVDPSGLTAGVWHGHVVATAPGAFSAVLPVELVVGDPGGCEPVSCELIKVGTPYNLGFRYGSGGIIDSSGVGTGFTMLLARPDGTEYRPDHLDVDLGDGTLDITGTAGSVKENTLDNALGVGFDGPTTTTVLTATIAELPAATGKFEQAGIWFGYDQDHVDRVSLVNAPLGWRVEHVLEVGGVEVARRNSAYLTIPAGTPVELSIRVDPVTRQATGYYRVGDGGRSAMRSFDVPGEFFSFDAAGIDPLIGTRSFGGLFASRRTATQDTEFGFSQFSVTGEHDPSDVADYPFDRYSVPVPFPTSMAFAPDGRLYVQSMFGRIYVLSFAPDGTVSDTQVVSTLGSRLALGLTVDPASTPQDVIVWAGHSSPSADEGEADSGVVSRLSGPGLGQRTDVITGLPRSVANHGTNALHFGSDGRLYIAQGGNTGAGAPNLANTEFGDRGEQPLSAALLVADVKAPGFDGACAHPTDIYLSGDCDVEVFASGLRNTYDFVEHSNGNMYGPDNGLGVVGSYPPSAQAPCFGMGDTRAWTQGGNNPGNQHDSLNLLEEGRYYGSPNPTRGECVFKDGSYQSVAPLPNYTPPIADLGSNRSANGIIEFNGDAFCGALDHDLLITNYSVGDDITAVRLSPDGRSVERARSLVGGFTDPLPITQAPDGRIVVGEFAGSGGKITFLSPRDIGCWSTAAPLPVEVLDAGGVAIGDAMYVVGGKGPDGHSNRVYRYDAGPGTWTRVADRPGPAVENPAVTTADGRLLVLGGSTAPFSGAVSAAWSYDPASNSWQALPALPTARGGATAQVVGGQVYVAGGMTSNGASTAVVERLTLATGTWQTAPALSVARDNPGSAVVGDTLYVFGGRTRLANGQSPSPTLGSVEALTPSAGAWTPRASMPTARRTMATGVIDGRIVAAGGEARPDGLPFDAAEVYDPVADEWTALRRMPTARHGAAAAVIDGRLHVVGGGTSTGASASSVHEVMTMPDE</sequence>
<dbReference type="SUPFAM" id="SSF50952">
    <property type="entry name" value="Soluble quinoprotein glucose dehydrogenase"/>
    <property type="match status" value="1"/>
</dbReference>
<evidence type="ECO:0000259" key="4">
    <source>
        <dbReference type="Pfam" id="PF19190"/>
    </source>
</evidence>
<evidence type="ECO:0000256" key="1">
    <source>
        <dbReference type="ARBA" id="ARBA00022441"/>
    </source>
</evidence>
<accession>A0ABX5VQX0</accession>
<keyword evidence="3" id="KW-0732">Signal</keyword>
<dbReference type="InterPro" id="IPR024361">
    <property type="entry name" value="BACON"/>
</dbReference>
<dbReference type="InterPro" id="IPR011043">
    <property type="entry name" value="Gal_Oxase/kelch_b-propeller"/>
</dbReference>
<dbReference type="Gene3D" id="2.120.10.80">
    <property type="entry name" value="Kelch-type beta propeller"/>
    <property type="match status" value="2"/>
</dbReference>
<dbReference type="SMART" id="SM00612">
    <property type="entry name" value="Kelch"/>
    <property type="match status" value="5"/>
</dbReference>
<keyword evidence="6" id="KW-1185">Reference proteome</keyword>
<proteinExistence type="predicted"/>
<dbReference type="Gene3D" id="2.120.10.30">
    <property type="entry name" value="TolB, C-terminal domain"/>
    <property type="match status" value="1"/>
</dbReference>
<dbReference type="Pfam" id="PF01344">
    <property type="entry name" value="Kelch_1"/>
    <property type="match status" value="1"/>
</dbReference>
<keyword evidence="2" id="KW-0677">Repeat</keyword>
<dbReference type="PANTHER" id="PTHR24412">
    <property type="entry name" value="KELCH PROTEIN"/>
    <property type="match status" value="1"/>
</dbReference>
<keyword evidence="1" id="KW-0880">Kelch repeat</keyword>
<evidence type="ECO:0000313" key="6">
    <source>
        <dbReference type="Proteomes" id="UP000313948"/>
    </source>
</evidence>
<protein>
    <recommendedName>
        <fullName evidence="4">BACON domain-containing protein</fullName>
    </recommendedName>
</protein>
<evidence type="ECO:0000313" key="5">
    <source>
        <dbReference type="EMBL" id="QDB80226.1"/>
    </source>
</evidence>
<dbReference type="SUPFAM" id="SSF50965">
    <property type="entry name" value="Galactose oxidase, central domain"/>
    <property type="match status" value="1"/>
</dbReference>
<dbReference type="Gene3D" id="2.60.120.200">
    <property type="match status" value="1"/>
</dbReference>
<evidence type="ECO:0000256" key="3">
    <source>
        <dbReference type="SAM" id="SignalP"/>
    </source>
</evidence>
<evidence type="ECO:0000256" key="2">
    <source>
        <dbReference type="ARBA" id="ARBA00022737"/>
    </source>
</evidence>
<dbReference type="Proteomes" id="UP000313948">
    <property type="component" value="Chromosome"/>
</dbReference>
<dbReference type="Pfam" id="PF19190">
    <property type="entry name" value="BACON_2"/>
    <property type="match status" value="2"/>
</dbReference>
<feature type="chain" id="PRO_5046051353" description="BACON domain-containing protein" evidence="3">
    <location>
        <begin position="30"/>
        <end position="1700"/>
    </location>
</feature>
<dbReference type="EMBL" id="CP040899">
    <property type="protein sequence ID" value="QDB80226.1"/>
    <property type="molecule type" value="Genomic_DNA"/>
</dbReference>
<dbReference type="RefSeq" id="WP_139949018.1">
    <property type="nucleotide sequence ID" value="NZ_CP040899.1"/>
</dbReference>